<dbReference type="Proteomes" id="UP000246740">
    <property type="component" value="Unassembled WGS sequence"/>
</dbReference>
<evidence type="ECO:0000313" key="2">
    <source>
        <dbReference type="Proteomes" id="UP000246740"/>
    </source>
</evidence>
<gene>
    <name evidence="1" type="ORF">BCV70DRAFT_139382</name>
</gene>
<proteinExistence type="predicted"/>
<feature type="non-terminal residue" evidence="1">
    <location>
        <position position="86"/>
    </location>
</feature>
<accession>A0A317XM77</accession>
<dbReference type="InParanoid" id="A0A317XM77"/>
<dbReference type="EMBL" id="KZ819197">
    <property type="protein sequence ID" value="PWY98902.1"/>
    <property type="molecule type" value="Genomic_DNA"/>
</dbReference>
<evidence type="ECO:0000313" key="1">
    <source>
        <dbReference type="EMBL" id="PWY98902.1"/>
    </source>
</evidence>
<name>A0A317XM77_9BASI</name>
<reference evidence="1 2" key="1">
    <citation type="journal article" date="2018" name="Mol. Biol. Evol.">
        <title>Broad Genomic Sampling Reveals a Smut Pathogenic Ancestry of the Fungal Clade Ustilaginomycotina.</title>
        <authorList>
            <person name="Kijpornyongpan T."/>
            <person name="Mondo S.J."/>
            <person name="Barry K."/>
            <person name="Sandor L."/>
            <person name="Lee J."/>
            <person name="Lipzen A."/>
            <person name="Pangilinan J."/>
            <person name="LaButti K."/>
            <person name="Hainaut M."/>
            <person name="Henrissat B."/>
            <person name="Grigoriev I.V."/>
            <person name="Spatafora J.W."/>
            <person name="Aime M.C."/>
        </authorList>
    </citation>
    <scope>NUCLEOTIDE SEQUENCE [LARGE SCALE GENOMIC DNA]</scope>
    <source>
        <strain evidence="1 2">MCA 3645</strain>
    </source>
</reference>
<protein>
    <submittedName>
        <fullName evidence="1">Uncharacterized protein</fullName>
    </submittedName>
</protein>
<dbReference type="AlphaFoldDB" id="A0A317XM77"/>
<organism evidence="1 2">
    <name type="scientific">Testicularia cyperi</name>
    <dbReference type="NCBI Taxonomy" id="1882483"/>
    <lineage>
        <taxon>Eukaryota</taxon>
        <taxon>Fungi</taxon>
        <taxon>Dikarya</taxon>
        <taxon>Basidiomycota</taxon>
        <taxon>Ustilaginomycotina</taxon>
        <taxon>Ustilaginomycetes</taxon>
        <taxon>Ustilaginales</taxon>
        <taxon>Anthracoideaceae</taxon>
        <taxon>Testicularia</taxon>
    </lineage>
</organism>
<dbReference type="OrthoDB" id="2555180at2759"/>
<sequence>GPWDKIWEIWKLINGEALRKLQARQMNKRGVQEVIAQHYRPQNWQQRGKDFFTKLSGQQLKVTKSQHNAVVAKYRPAATTTTGSRY</sequence>
<keyword evidence="2" id="KW-1185">Reference proteome</keyword>
<feature type="non-terminal residue" evidence="1">
    <location>
        <position position="1"/>
    </location>
</feature>